<proteinExistence type="predicted"/>
<protein>
    <recommendedName>
        <fullName evidence="2">Alpha/beta hydrolase</fullName>
    </recommendedName>
</protein>
<dbReference type="SUPFAM" id="SSF53474">
    <property type="entry name" value="alpha/beta-Hydrolases"/>
    <property type="match status" value="1"/>
</dbReference>
<dbReference type="InterPro" id="IPR029058">
    <property type="entry name" value="AB_hydrolase_fold"/>
</dbReference>
<dbReference type="Gene3D" id="3.40.50.1820">
    <property type="entry name" value="alpha/beta hydrolase"/>
    <property type="match status" value="1"/>
</dbReference>
<feature type="non-terminal residue" evidence="1">
    <location>
        <position position="143"/>
    </location>
</feature>
<accession>A0A383DSV9</accession>
<name>A0A383DSV9_9ZZZZ</name>
<dbReference type="AlphaFoldDB" id="A0A383DSV9"/>
<dbReference type="EMBL" id="UINC01219726">
    <property type="protein sequence ID" value="SVE47330.1"/>
    <property type="molecule type" value="Genomic_DNA"/>
</dbReference>
<gene>
    <name evidence="1" type="ORF">METZ01_LOCUS500184</name>
</gene>
<sequence>MALPEKQLPISGELFEIEGCPAFLIRATAKLEVSNPWVWYAPTLPAYPGQSEKWMFNRFLEAGISIAGIDVGESYGSPDGRSHYSALYAHLTNQLGMDRRAALLARSRGGLMLYNWAAENADKVACVAGIYPVCSLKSYPGIE</sequence>
<evidence type="ECO:0000313" key="1">
    <source>
        <dbReference type="EMBL" id="SVE47330.1"/>
    </source>
</evidence>
<evidence type="ECO:0008006" key="2">
    <source>
        <dbReference type="Google" id="ProtNLM"/>
    </source>
</evidence>
<organism evidence="1">
    <name type="scientific">marine metagenome</name>
    <dbReference type="NCBI Taxonomy" id="408172"/>
    <lineage>
        <taxon>unclassified sequences</taxon>
        <taxon>metagenomes</taxon>
        <taxon>ecological metagenomes</taxon>
    </lineage>
</organism>
<reference evidence="1" key="1">
    <citation type="submission" date="2018-05" db="EMBL/GenBank/DDBJ databases">
        <authorList>
            <person name="Lanie J.A."/>
            <person name="Ng W.-L."/>
            <person name="Kazmierczak K.M."/>
            <person name="Andrzejewski T.M."/>
            <person name="Davidsen T.M."/>
            <person name="Wayne K.J."/>
            <person name="Tettelin H."/>
            <person name="Glass J.I."/>
            <person name="Rusch D."/>
            <person name="Podicherti R."/>
            <person name="Tsui H.-C.T."/>
            <person name="Winkler M.E."/>
        </authorList>
    </citation>
    <scope>NUCLEOTIDE SEQUENCE</scope>
</reference>